<gene>
    <name evidence="1" type="ORF">pLM19O2_p89</name>
</gene>
<organism evidence="1">
    <name type="scientific">Ochrobactrum sp. LM19</name>
    <dbReference type="NCBI Taxonomy" id="1449781"/>
    <lineage>
        <taxon>Bacteria</taxon>
        <taxon>Pseudomonadati</taxon>
        <taxon>Pseudomonadota</taxon>
        <taxon>Alphaproteobacteria</taxon>
        <taxon>Hyphomicrobiales</taxon>
        <taxon>Brucellaceae</taxon>
        <taxon>Brucella/Ochrobactrum group</taxon>
        <taxon>Ochrobactrum</taxon>
    </lineage>
</organism>
<dbReference type="Gene3D" id="3.40.50.300">
    <property type="entry name" value="P-loop containing nucleotide triphosphate hydrolases"/>
    <property type="match status" value="1"/>
</dbReference>
<dbReference type="PIRSF" id="PIRSF009320">
    <property type="entry name" value="Nuc_binding_HP_1000"/>
    <property type="match status" value="1"/>
</dbReference>
<sequence length="227" mass="25135">MIITMANSKGGAGKTTVMRALAGHAARLGIPVTILDCDTSENATRWMTYSREAGIWPDNIDVIAVNDADLLMEIAPQYAKREHHLTFIDLEGTTNEFFGAGLWLADLVICPVQLAGEEIFGAYTLHGPVMDQLKATREHLPPIIVVVTSIDLIDLKSRKVQDYWQLLADGGMKVAENKLVHRKAYKKLHLGGTLYTIPDPDLKAIADARNLFEEVLEPYLERQAEPA</sequence>
<keyword evidence="1" id="KW-0614">Plasmid</keyword>
<dbReference type="InterPro" id="IPR009744">
    <property type="entry name" value="VirC1"/>
</dbReference>
<geneLocation type="plasmid" evidence="1">
    <name>pLM19O2</name>
</geneLocation>
<accession>A0A0D5A0U7</accession>
<dbReference type="EMBL" id="KM659092">
    <property type="protein sequence ID" value="AJW30034.1"/>
    <property type="molecule type" value="Genomic_DNA"/>
</dbReference>
<dbReference type="Pfam" id="PF07015">
    <property type="entry name" value="VirC1"/>
    <property type="match status" value="1"/>
</dbReference>
<evidence type="ECO:0000313" key="1">
    <source>
        <dbReference type="EMBL" id="AJW30034.1"/>
    </source>
</evidence>
<dbReference type="CDD" id="cd02042">
    <property type="entry name" value="ParAB_family"/>
    <property type="match status" value="1"/>
</dbReference>
<dbReference type="InterPro" id="IPR050678">
    <property type="entry name" value="DNA_Partitioning_ATPase"/>
</dbReference>
<dbReference type="AlphaFoldDB" id="A0A0D5A0U7"/>
<proteinExistence type="predicted"/>
<dbReference type="PANTHER" id="PTHR13696:SF96">
    <property type="entry name" value="COBQ_COBB_MIND_PARA NUCLEOTIDE BINDING DOMAIN-CONTAINING PROTEIN"/>
    <property type="match status" value="1"/>
</dbReference>
<dbReference type="SUPFAM" id="SSF52540">
    <property type="entry name" value="P-loop containing nucleoside triphosphate hydrolases"/>
    <property type="match status" value="1"/>
</dbReference>
<protein>
    <submittedName>
        <fullName evidence="1">ParA-like protein</fullName>
    </submittedName>
</protein>
<dbReference type="RefSeq" id="WP_181377363.1">
    <property type="nucleotide sequence ID" value="NZ_KM659092.1"/>
</dbReference>
<reference evidence="1" key="1">
    <citation type="submission" date="2014-09" db="EMBL/GenBank/DDBJ databases">
        <title>The mobilome of the heavy metals and metalloids hypertolerant bacteria from the Lubin copper mine (Poland).</title>
        <authorList>
            <person name="Dziewit L."/>
            <person name="Bartosik D."/>
        </authorList>
    </citation>
    <scope>NUCLEOTIDE SEQUENCE</scope>
    <source>
        <plasmid evidence="1">pLM19O2</plasmid>
    </source>
</reference>
<dbReference type="InterPro" id="IPR027417">
    <property type="entry name" value="P-loop_NTPase"/>
</dbReference>
<dbReference type="PANTHER" id="PTHR13696">
    <property type="entry name" value="P-LOOP CONTAINING NUCLEOSIDE TRIPHOSPHATE HYDROLASE"/>
    <property type="match status" value="1"/>
</dbReference>
<name>A0A0D5A0U7_9HYPH</name>